<gene>
    <name evidence="8" type="ORF">AAFF_G00319730</name>
</gene>
<dbReference type="PANTHER" id="PTHR28342">
    <property type="entry name" value="MONOOXYGENASE P33MONOX-RELATED"/>
    <property type="match status" value="1"/>
</dbReference>
<evidence type="ECO:0000256" key="6">
    <source>
        <dbReference type="ARBA" id="ARBA00023002"/>
    </source>
</evidence>
<evidence type="ECO:0000313" key="9">
    <source>
        <dbReference type="Proteomes" id="UP001221898"/>
    </source>
</evidence>
<dbReference type="InterPro" id="IPR026759">
    <property type="entry name" value="P33MONOX"/>
</dbReference>
<comment type="subcellular location">
    <subcellularLocation>
        <location evidence="1">Cytoplasm</location>
    </subcellularLocation>
</comment>
<sequence length="317" mass="34617">MMSEMSLPIRMARRCQSYDDAMTTPMLTPPSDMSFNTLWKSPVIPNRKFRCMSEGDGSGTPKASVEAVPTKLTVPVVKAKASSFILNSLMTKQTQESIQKFEQQAGLTDAGYTPHKGLTTEETHYHRMAEASHRKTHSHEKKLKMPSGDFREDKQRTSAQSTPSVTPSATPTVTPCVTPSVTPCVTPSVTPHTSPRSNRRSWFGQSSVAFLPISEFESGDTSADMGGTEGGGGGERWSLFGTRPTVSKSSTDPGNLTLQSYQGGQKAMDMMKARVAEDPVVLKAPKIEITGLEVKKHMPRPHKLKPRDMNVLTPSGF</sequence>
<dbReference type="Pfam" id="PF15302">
    <property type="entry name" value="P33MONOX"/>
    <property type="match status" value="1"/>
</dbReference>
<evidence type="ECO:0000256" key="1">
    <source>
        <dbReference type="ARBA" id="ARBA00004496"/>
    </source>
</evidence>
<dbReference type="EMBL" id="JAINUG010000048">
    <property type="protein sequence ID" value="KAJ8405500.1"/>
    <property type="molecule type" value="Genomic_DNA"/>
</dbReference>
<dbReference type="PANTHER" id="PTHR28342:SF1">
    <property type="entry name" value="MONOOXYGENASE P33MONOX-RELATED"/>
    <property type="match status" value="1"/>
</dbReference>
<evidence type="ECO:0000313" key="8">
    <source>
        <dbReference type="EMBL" id="KAJ8405500.1"/>
    </source>
</evidence>
<evidence type="ECO:0000256" key="3">
    <source>
        <dbReference type="ARBA" id="ARBA00016432"/>
    </source>
</evidence>
<dbReference type="Proteomes" id="UP001221898">
    <property type="component" value="Unassembled WGS sequence"/>
</dbReference>
<evidence type="ECO:0000256" key="7">
    <source>
        <dbReference type="SAM" id="MobiDB-lite"/>
    </source>
</evidence>
<comment type="caution">
    <text evidence="8">The sequence shown here is derived from an EMBL/GenBank/DDBJ whole genome shotgun (WGS) entry which is preliminary data.</text>
</comment>
<evidence type="ECO:0000256" key="5">
    <source>
        <dbReference type="ARBA" id="ARBA00022857"/>
    </source>
</evidence>
<feature type="compositionally biased region" description="Basic residues" evidence="7">
    <location>
        <begin position="134"/>
        <end position="144"/>
    </location>
</feature>
<comment type="similarity">
    <text evidence="2">Belongs to the P33MONOX family.</text>
</comment>
<dbReference type="GO" id="GO:0005737">
    <property type="term" value="C:cytoplasm"/>
    <property type="evidence" value="ECO:0007669"/>
    <property type="project" value="UniProtKB-SubCell"/>
</dbReference>
<dbReference type="GO" id="GO:0016491">
    <property type="term" value="F:oxidoreductase activity"/>
    <property type="evidence" value="ECO:0007669"/>
    <property type="project" value="UniProtKB-KW"/>
</dbReference>
<evidence type="ECO:0000256" key="2">
    <source>
        <dbReference type="ARBA" id="ARBA00008758"/>
    </source>
</evidence>
<keyword evidence="9" id="KW-1185">Reference proteome</keyword>
<keyword evidence="6" id="KW-0560">Oxidoreductase</keyword>
<dbReference type="AlphaFoldDB" id="A0AAD7SMS9"/>
<accession>A0AAD7SMS9</accession>
<proteinExistence type="inferred from homology"/>
<name>A0AAD7SMS9_9TELE</name>
<feature type="region of interest" description="Disordered" evidence="7">
    <location>
        <begin position="129"/>
        <end position="174"/>
    </location>
</feature>
<organism evidence="8 9">
    <name type="scientific">Aldrovandia affinis</name>
    <dbReference type="NCBI Taxonomy" id="143900"/>
    <lineage>
        <taxon>Eukaryota</taxon>
        <taxon>Metazoa</taxon>
        <taxon>Chordata</taxon>
        <taxon>Craniata</taxon>
        <taxon>Vertebrata</taxon>
        <taxon>Euteleostomi</taxon>
        <taxon>Actinopterygii</taxon>
        <taxon>Neopterygii</taxon>
        <taxon>Teleostei</taxon>
        <taxon>Notacanthiformes</taxon>
        <taxon>Halosauridae</taxon>
        <taxon>Aldrovandia</taxon>
    </lineage>
</organism>
<keyword evidence="5" id="KW-0521">NADP</keyword>
<reference evidence="8" key="1">
    <citation type="journal article" date="2023" name="Science">
        <title>Genome structures resolve the early diversification of teleost fishes.</title>
        <authorList>
            <person name="Parey E."/>
            <person name="Louis A."/>
            <person name="Montfort J."/>
            <person name="Bouchez O."/>
            <person name="Roques C."/>
            <person name="Iampietro C."/>
            <person name="Lluch J."/>
            <person name="Castinel A."/>
            <person name="Donnadieu C."/>
            <person name="Desvignes T."/>
            <person name="Floi Bucao C."/>
            <person name="Jouanno E."/>
            <person name="Wen M."/>
            <person name="Mejri S."/>
            <person name="Dirks R."/>
            <person name="Jansen H."/>
            <person name="Henkel C."/>
            <person name="Chen W.J."/>
            <person name="Zahm M."/>
            <person name="Cabau C."/>
            <person name="Klopp C."/>
            <person name="Thompson A.W."/>
            <person name="Robinson-Rechavi M."/>
            <person name="Braasch I."/>
            <person name="Lecointre G."/>
            <person name="Bobe J."/>
            <person name="Postlethwait J.H."/>
            <person name="Berthelot C."/>
            <person name="Roest Crollius H."/>
            <person name="Guiguen Y."/>
        </authorList>
    </citation>
    <scope>NUCLEOTIDE SEQUENCE</scope>
    <source>
        <strain evidence="8">NC1722</strain>
    </source>
</reference>
<protein>
    <recommendedName>
        <fullName evidence="3">Putative monooxygenase p33MONOX</fullName>
    </recommendedName>
</protein>
<feature type="compositionally biased region" description="Low complexity" evidence="7">
    <location>
        <begin position="161"/>
        <end position="174"/>
    </location>
</feature>
<keyword evidence="4" id="KW-0963">Cytoplasm</keyword>
<evidence type="ECO:0000256" key="4">
    <source>
        <dbReference type="ARBA" id="ARBA00022490"/>
    </source>
</evidence>